<dbReference type="Proteomes" id="UP001243757">
    <property type="component" value="Unassembled WGS sequence"/>
</dbReference>
<dbReference type="RefSeq" id="WP_284481197.1">
    <property type="nucleotide sequence ID" value="NZ_JASNJD010000007.1"/>
</dbReference>
<sequence length="353" mass="35558">MIGIGVLDRSVQGDLWQGYAAAGQMPALVADFVSGRYRRAGATRAFGDVLSFGRASAASYVDGQGALKIAPAGVPRLGHHVWKGGGWRPAGLLLESAGRSNLLLNSATLASQDVAVTAQTYTLSFTGTGSVSLTGAATAGPLAGTGAGEAHRVGLSFAPATAGSLSLSVSGTVRNAQLEAGPTLSSYIPTGAAAATRAGEVLTVAAADMPPASAVSLALNGGLTYASEDRVAQVVFLLWGTDADNRIRSALNTHMGNSGQLHVQTRTAATSYNLYLSDICAPGRDVRFSHASRHGAGSMNAAAKGGALTQIAVAVPDLVASDLLLAQEFMGTLGLLRVWAGDIGDAGIAAASL</sequence>
<name>A0ABT7F1A0_9RHOB</name>
<dbReference type="EMBL" id="JASNJD010000007">
    <property type="protein sequence ID" value="MDK3018384.1"/>
    <property type="molecule type" value="Genomic_DNA"/>
</dbReference>
<protein>
    <submittedName>
        <fullName evidence="1">Uncharacterized protein</fullName>
    </submittedName>
</protein>
<gene>
    <name evidence="1" type="ORF">QO033_11910</name>
</gene>
<reference evidence="1 2" key="1">
    <citation type="submission" date="2023-05" db="EMBL/GenBank/DDBJ databases">
        <title>Pseudodonghicola sp. nov.</title>
        <authorList>
            <person name="Huang J."/>
        </authorList>
    </citation>
    <scope>NUCLEOTIDE SEQUENCE [LARGE SCALE GENOMIC DNA]</scope>
    <source>
        <strain evidence="1 2">IC7</strain>
    </source>
</reference>
<accession>A0ABT7F1A0</accession>
<organism evidence="1 2">
    <name type="scientific">Pseudodonghicola flavimaris</name>
    <dbReference type="NCBI Taxonomy" id="3050036"/>
    <lineage>
        <taxon>Bacteria</taxon>
        <taxon>Pseudomonadati</taxon>
        <taxon>Pseudomonadota</taxon>
        <taxon>Alphaproteobacteria</taxon>
        <taxon>Rhodobacterales</taxon>
        <taxon>Paracoccaceae</taxon>
        <taxon>Pseudodonghicola</taxon>
    </lineage>
</organism>
<evidence type="ECO:0000313" key="2">
    <source>
        <dbReference type="Proteomes" id="UP001243757"/>
    </source>
</evidence>
<evidence type="ECO:0000313" key="1">
    <source>
        <dbReference type="EMBL" id="MDK3018384.1"/>
    </source>
</evidence>
<comment type="caution">
    <text evidence="1">The sequence shown here is derived from an EMBL/GenBank/DDBJ whole genome shotgun (WGS) entry which is preliminary data.</text>
</comment>
<proteinExistence type="predicted"/>
<keyword evidence="2" id="KW-1185">Reference proteome</keyword>